<dbReference type="InterPro" id="IPR009014">
    <property type="entry name" value="Transketo_C/PFOR_II"/>
</dbReference>
<comment type="caution">
    <text evidence="5">The sequence shown here is derived from an EMBL/GenBank/DDBJ whole genome shotgun (WGS) entry which is preliminary data.</text>
</comment>
<dbReference type="FunFam" id="3.40.50.970:FF:000129">
    <property type="entry name" value="Transketolase"/>
    <property type="match status" value="1"/>
</dbReference>
<dbReference type="EMBL" id="AJYA01000036">
    <property type="protein sequence ID" value="EIM75022.1"/>
    <property type="molecule type" value="Genomic_DNA"/>
</dbReference>
<dbReference type="RefSeq" id="WP_009056183.1">
    <property type="nucleotide sequence ID" value="NZ_AJYA01000036.1"/>
</dbReference>
<dbReference type="InterPro" id="IPR051157">
    <property type="entry name" value="PDH/Transketolase"/>
</dbReference>
<dbReference type="PATRIC" id="fig|1189621.3.peg.3054"/>
<evidence type="ECO:0000259" key="4">
    <source>
        <dbReference type="SMART" id="SM00861"/>
    </source>
</evidence>
<protein>
    <submittedName>
        <fullName evidence="5">Transketolase central region</fullName>
    </submittedName>
</protein>
<keyword evidence="3" id="KW-0786">Thiamine pyrophosphate</keyword>
<accession>I5BZM0</accession>
<feature type="domain" description="Transketolase-like pyrimidine-binding" evidence="4">
    <location>
        <begin position="15"/>
        <end position="180"/>
    </location>
</feature>
<dbReference type="CDD" id="cd07033">
    <property type="entry name" value="TPP_PYR_DXS_TK_like"/>
    <property type="match status" value="1"/>
</dbReference>
<proteinExistence type="inferred from homology"/>
<organism evidence="5 6">
    <name type="scientific">Nitritalea halalkaliphila LW7</name>
    <dbReference type="NCBI Taxonomy" id="1189621"/>
    <lineage>
        <taxon>Bacteria</taxon>
        <taxon>Pseudomonadati</taxon>
        <taxon>Bacteroidota</taxon>
        <taxon>Cytophagia</taxon>
        <taxon>Cytophagales</taxon>
        <taxon>Cyclobacteriaceae</taxon>
        <taxon>Nitritalea</taxon>
    </lineage>
</organism>
<sequence length="323" mass="34751">MEQTLDLKYTYTEKKDTRSGFGDGLVEAGKQNPNVVGLCADLIGSLKMGDFQKAFPDRFFQVGIAEANMMGLAAGMTIGGKIPFTGTFANFSTGRVYDQIRQSIAYSGKNVKIAASHAGLTLGEDGATHQILEDIGLMKMLPHMCVINPCDYNQTKAATIAAAAYEGPVYLRFGRPSWPIFTPKDQVFEIGKGWKMIEGSDVTLIATGHLVWESVVAEALLRQEGIRAEVINIHTIKPLDETLILDSVAKTKCVVTAEEHNILGGLGESVARTLAQNFPCPQEFVAVMDSFGESGTPAQLMEKYGLNAAAIVAKAKAALARKG</sequence>
<dbReference type="InterPro" id="IPR029061">
    <property type="entry name" value="THDP-binding"/>
</dbReference>
<dbReference type="InterPro" id="IPR033248">
    <property type="entry name" value="Transketolase_C"/>
</dbReference>
<dbReference type="Proteomes" id="UP000005551">
    <property type="component" value="Unassembled WGS sequence"/>
</dbReference>
<dbReference type="STRING" id="1189621.A3SI_14669"/>
<dbReference type="PANTHER" id="PTHR43825">
    <property type="entry name" value="PYRUVATE DEHYDROGENASE E1 COMPONENT"/>
    <property type="match status" value="1"/>
</dbReference>
<gene>
    <name evidence="5" type="ORF">A3SI_14669</name>
</gene>
<evidence type="ECO:0000313" key="5">
    <source>
        <dbReference type="EMBL" id="EIM75022.1"/>
    </source>
</evidence>
<comment type="similarity">
    <text evidence="2">Belongs to the transketolase family.</text>
</comment>
<dbReference type="OrthoDB" id="8732661at2"/>
<dbReference type="AlphaFoldDB" id="I5BZM0"/>
<dbReference type="SUPFAM" id="SSF52518">
    <property type="entry name" value="Thiamin diphosphate-binding fold (THDP-binding)"/>
    <property type="match status" value="1"/>
</dbReference>
<keyword evidence="6" id="KW-1185">Reference proteome</keyword>
<dbReference type="SUPFAM" id="SSF52922">
    <property type="entry name" value="TK C-terminal domain-like"/>
    <property type="match status" value="1"/>
</dbReference>
<evidence type="ECO:0000256" key="3">
    <source>
        <dbReference type="ARBA" id="ARBA00023052"/>
    </source>
</evidence>
<reference evidence="5 6" key="1">
    <citation type="submission" date="2012-05" db="EMBL/GenBank/DDBJ databases">
        <title>Genome sequence of Nitritalea halalkaliphila LW7.</title>
        <authorList>
            <person name="Jangir P.K."/>
            <person name="Singh A."/>
            <person name="Shivaji S."/>
            <person name="Sharma R."/>
        </authorList>
    </citation>
    <scope>NUCLEOTIDE SEQUENCE [LARGE SCALE GENOMIC DNA]</scope>
    <source>
        <strain evidence="5 6">LW7</strain>
    </source>
</reference>
<dbReference type="Pfam" id="PF02780">
    <property type="entry name" value="Transketolase_C"/>
    <property type="match status" value="1"/>
</dbReference>
<dbReference type="Pfam" id="PF02779">
    <property type="entry name" value="Transket_pyr"/>
    <property type="match status" value="1"/>
</dbReference>
<dbReference type="PANTHER" id="PTHR43825:SF1">
    <property type="entry name" value="TRANSKETOLASE-LIKE PYRIMIDINE-BINDING DOMAIN-CONTAINING PROTEIN"/>
    <property type="match status" value="1"/>
</dbReference>
<dbReference type="InterPro" id="IPR005475">
    <property type="entry name" value="Transketolase-like_Pyr-bd"/>
</dbReference>
<dbReference type="SMART" id="SM00861">
    <property type="entry name" value="Transket_pyr"/>
    <property type="match status" value="1"/>
</dbReference>
<evidence type="ECO:0000256" key="1">
    <source>
        <dbReference type="ARBA" id="ARBA00001964"/>
    </source>
</evidence>
<evidence type="ECO:0000313" key="6">
    <source>
        <dbReference type="Proteomes" id="UP000005551"/>
    </source>
</evidence>
<dbReference type="Gene3D" id="3.40.50.920">
    <property type="match status" value="1"/>
</dbReference>
<evidence type="ECO:0000256" key="2">
    <source>
        <dbReference type="ARBA" id="ARBA00007131"/>
    </source>
</evidence>
<name>I5BZM0_9BACT</name>
<comment type="cofactor">
    <cofactor evidence="1">
        <name>thiamine diphosphate</name>
        <dbReference type="ChEBI" id="CHEBI:58937"/>
    </cofactor>
</comment>
<dbReference type="Gene3D" id="3.40.50.970">
    <property type="match status" value="1"/>
</dbReference>